<dbReference type="GO" id="GO:1904680">
    <property type="term" value="F:peptide transmembrane transporter activity"/>
    <property type="evidence" value="ECO:0007669"/>
    <property type="project" value="TreeGrafter"/>
</dbReference>
<feature type="chain" id="PRO_5041320619" evidence="4">
    <location>
        <begin position="26"/>
        <end position="518"/>
    </location>
</feature>
<proteinExistence type="inferred from homology"/>
<sequence>MKFRTALLAAGLAFAAPALATPALAAPKTTLTVGMAAQDVGKLDPHLAVSTIDRAVVAWMFNGLVRFKPGSMSPAEIEPDLAERWENTADKKEWVFHLRHGVKFHGDYGELTADDVVFSLQKAADPKRSAFSADFAAFEKIEAVDPYTVKITLKQTVPSLLGILTNYSGGFIVSKKAVEALGDKFASAPIGTGPFAFASVTPNQSLELVANKAYFRGTPKLEKISYRFLPSNASRDLAFQNGELDLEYGNSDQTWIDRTRKVPHAVVDVFEPGEEAVLHLNMTHKPLDDLRVRQAIAYAINRPELLRWQGQDPSRVPGSVIPIGNLGYTADNGLPQFSLDKAKALLAEAGYPNGVTLKVVHTQLPGMLAQMQVVQAQLKRAGINLDLQVVEHATFHQMIRQDLSDIVFYSAARFPVADVYLTQFYHSRSTVKTPTAVTNFSHCNAADAEIDAARTEPDDAKQIALWQEAQRKIVAQACAVPLIETLQTWVRRDDLDYGYELKGSLSLGPLITEATHFK</sequence>
<feature type="domain" description="Solute-binding protein family 5" evidence="5">
    <location>
        <begin position="76"/>
        <end position="428"/>
    </location>
</feature>
<evidence type="ECO:0000256" key="1">
    <source>
        <dbReference type="ARBA" id="ARBA00004418"/>
    </source>
</evidence>
<dbReference type="GO" id="GO:0043190">
    <property type="term" value="C:ATP-binding cassette (ABC) transporter complex"/>
    <property type="evidence" value="ECO:0007669"/>
    <property type="project" value="InterPro"/>
</dbReference>
<dbReference type="RefSeq" id="WP_264711634.1">
    <property type="nucleotide sequence ID" value="NZ_JAPDNT010000001.1"/>
</dbReference>
<keyword evidence="3 4" id="KW-0732">Signal</keyword>
<dbReference type="PANTHER" id="PTHR30290">
    <property type="entry name" value="PERIPLASMIC BINDING COMPONENT OF ABC TRANSPORTER"/>
    <property type="match status" value="1"/>
</dbReference>
<dbReference type="AlphaFoldDB" id="A0AA41YPB1"/>
<comment type="caution">
    <text evidence="6">The sequence shown here is derived from an EMBL/GenBank/DDBJ whole genome shotgun (WGS) entry which is preliminary data.</text>
</comment>
<feature type="signal peptide" evidence="4">
    <location>
        <begin position="1"/>
        <end position="25"/>
    </location>
</feature>
<comment type="subcellular location">
    <subcellularLocation>
        <location evidence="1">Periplasm</location>
    </subcellularLocation>
</comment>
<evidence type="ECO:0000259" key="5">
    <source>
        <dbReference type="Pfam" id="PF00496"/>
    </source>
</evidence>
<evidence type="ECO:0000313" key="6">
    <source>
        <dbReference type="EMBL" id="MCW3473052.1"/>
    </source>
</evidence>
<evidence type="ECO:0000256" key="2">
    <source>
        <dbReference type="ARBA" id="ARBA00005695"/>
    </source>
</evidence>
<dbReference type="GO" id="GO:0030288">
    <property type="term" value="C:outer membrane-bounded periplasmic space"/>
    <property type="evidence" value="ECO:0007669"/>
    <property type="project" value="UniProtKB-ARBA"/>
</dbReference>
<reference evidence="6" key="1">
    <citation type="submission" date="2022-09" db="EMBL/GenBank/DDBJ databases">
        <title>Rhodovastum sp. nov. RN2-1 isolated from soil in Seongnam, South Korea.</title>
        <authorList>
            <person name="Le N.T."/>
        </authorList>
    </citation>
    <scope>NUCLEOTIDE SEQUENCE</scope>
    <source>
        <strain evidence="6">RN2-1</strain>
    </source>
</reference>
<gene>
    <name evidence="6" type="ORF">OL599_00535</name>
</gene>
<protein>
    <submittedName>
        <fullName evidence="6">ABC transporter substrate-binding protein</fullName>
    </submittedName>
</protein>
<comment type="similarity">
    <text evidence="2">Belongs to the bacterial solute-binding protein 5 family.</text>
</comment>
<dbReference type="Pfam" id="PF00496">
    <property type="entry name" value="SBP_bac_5"/>
    <property type="match status" value="1"/>
</dbReference>
<dbReference type="Gene3D" id="3.40.190.10">
    <property type="entry name" value="Periplasmic binding protein-like II"/>
    <property type="match status" value="1"/>
</dbReference>
<evidence type="ECO:0000313" key="7">
    <source>
        <dbReference type="Proteomes" id="UP001165679"/>
    </source>
</evidence>
<dbReference type="CDD" id="cd08508">
    <property type="entry name" value="PBP2_NikA_DppA_OppA_like_1"/>
    <property type="match status" value="1"/>
</dbReference>
<dbReference type="PROSITE" id="PS01040">
    <property type="entry name" value="SBP_BACTERIAL_5"/>
    <property type="match status" value="1"/>
</dbReference>
<evidence type="ECO:0000256" key="3">
    <source>
        <dbReference type="ARBA" id="ARBA00022729"/>
    </source>
</evidence>
<dbReference type="InterPro" id="IPR000914">
    <property type="entry name" value="SBP_5_dom"/>
</dbReference>
<accession>A0AA41YPB1</accession>
<dbReference type="SUPFAM" id="SSF53850">
    <property type="entry name" value="Periplasmic binding protein-like II"/>
    <property type="match status" value="1"/>
</dbReference>
<dbReference type="Proteomes" id="UP001165679">
    <property type="component" value="Unassembled WGS sequence"/>
</dbReference>
<dbReference type="PIRSF" id="PIRSF002741">
    <property type="entry name" value="MppA"/>
    <property type="match status" value="1"/>
</dbReference>
<dbReference type="EMBL" id="JAPDNT010000001">
    <property type="protein sequence ID" value="MCW3473052.1"/>
    <property type="molecule type" value="Genomic_DNA"/>
</dbReference>
<evidence type="ECO:0000256" key="4">
    <source>
        <dbReference type="SAM" id="SignalP"/>
    </source>
</evidence>
<dbReference type="GO" id="GO:0015833">
    <property type="term" value="P:peptide transport"/>
    <property type="evidence" value="ECO:0007669"/>
    <property type="project" value="TreeGrafter"/>
</dbReference>
<dbReference type="Gene3D" id="3.10.105.10">
    <property type="entry name" value="Dipeptide-binding Protein, Domain 3"/>
    <property type="match status" value="1"/>
</dbReference>
<organism evidence="6 7">
    <name type="scientific">Limobrevibacterium gyesilva</name>
    <dbReference type="NCBI Taxonomy" id="2991712"/>
    <lineage>
        <taxon>Bacteria</taxon>
        <taxon>Pseudomonadati</taxon>
        <taxon>Pseudomonadota</taxon>
        <taxon>Alphaproteobacteria</taxon>
        <taxon>Acetobacterales</taxon>
        <taxon>Acetobacteraceae</taxon>
        <taxon>Limobrevibacterium</taxon>
    </lineage>
</organism>
<name>A0AA41YPB1_9PROT</name>
<keyword evidence="7" id="KW-1185">Reference proteome</keyword>
<dbReference type="InterPro" id="IPR023765">
    <property type="entry name" value="SBP_5_CS"/>
</dbReference>
<reference evidence="6" key="2">
    <citation type="submission" date="2022-10" db="EMBL/GenBank/DDBJ databases">
        <authorList>
            <person name="Trinh H.N."/>
        </authorList>
    </citation>
    <scope>NUCLEOTIDE SEQUENCE</scope>
    <source>
        <strain evidence="6">RN2-1</strain>
    </source>
</reference>
<dbReference type="InterPro" id="IPR030678">
    <property type="entry name" value="Peptide/Ni-bd"/>
</dbReference>
<dbReference type="InterPro" id="IPR039424">
    <property type="entry name" value="SBP_5"/>
</dbReference>